<dbReference type="InParanoid" id="G4Z8K5"/>
<keyword evidence="3" id="KW-1185">Reference proteome</keyword>
<name>G4Z8K5_PHYSP</name>
<evidence type="ECO:0000256" key="1">
    <source>
        <dbReference type="SAM" id="MobiDB-lite"/>
    </source>
</evidence>
<evidence type="ECO:0000313" key="2">
    <source>
        <dbReference type="EMBL" id="EGZ22556.1"/>
    </source>
</evidence>
<dbReference type="Proteomes" id="UP000002640">
    <property type="component" value="Unassembled WGS sequence"/>
</dbReference>
<dbReference type="GeneID" id="20640134"/>
<dbReference type="AlphaFoldDB" id="G4Z8K5"/>
<accession>G4Z8K5</accession>
<sequence length="92" mass="10025">MQIVLAVGCFQGAVLQLPSSRRIDRLAPPQQMRDRDDNPGYANILVQSPGGDDIQVYLQVNETGHCSSQVPKRDHALGDMGPSISRSIHPGF</sequence>
<reference evidence="2 3" key="1">
    <citation type="journal article" date="2006" name="Science">
        <title>Phytophthora genome sequences uncover evolutionary origins and mechanisms of pathogenesis.</title>
        <authorList>
            <person name="Tyler B.M."/>
            <person name="Tripathy S."/>
            <person name="Zhang X."/>
            <person name="Dehal P."/>
            <person name="Jiang R.H."/>
            <person name="Aerts A."/>
            <person name="Arredondo F.D."/>
            <person name="Baxter L."/>
            <person name="Bensasson D."/>
            <person name="Beynon J.L."/>
            <person name="Chapman J."/>
            <person name="Damasceno C.M."/>
            <person name="Dorrance A.E."/>
            <person name="Dou D."/>
            <person name="Dickerman A.W."/>
            <person name="Dubchak I.L."/>
            <person name="Garbelotto M."/>
            <person name="Gijzen M."/>
            <person name="Gordon S.G."/>
            <person name="Govers F."/>
            <person name="Grunwald N.J."/>
            <person name="Huang W."/>
            <person name="Ivors K.L."/>
            <person name="Jones R.W."/>
            <person name="Kamoun S."/>
            <person name="Krampis K."/>
            <person name="Lamour K.H."/>
            <person name="Lee M.K."/>
            <person name="McDonald W.H."/>
            <person name="Medina M."/>
            <person name="Meijer H.J."/>
            <person name="Nordberg E.K."/>
            <person name="Maclean D.J."/>
            <person name="Ospina-Giraldo M.D."/>
            <person name="Morris P.F."/>
            <person name="Phuntumart V."/>
            <person name="Putnam N.H."/>
            <person name="Rash S."/>
            <person name="Rose J.K."/>
            <person name="Sakihama Y."/>
            <person name="Salamov A.A."/>
            <person name="Savidor A."/>
            <person name="Scheuring C.F."/>
            <person name="Smith B.M."/>
            <person name="Sobral B.W."/>
            <person name="Terry A."/>
            <person name="Torto-Alalibo T.A."/>
            <person name="Win J."/>
            <person name="Xu Z."/>
            <person name="Zhang H."/>
            <person name="Grigoriev I.V."/>
            <person name="Rokhsar D.S."/>
            <person name="Boore J.L."/>
        </authorList>
    </citation>
    <scope>NUCLEOTIDE SEQUENCE [LARGE SCALE GENOMIC DNA]</scope>
    <source>
        <strain evidence="2 3">P6497</strain>
    </source>
</reference>
<organism evidence="2 3">
    <name type="scientific">Phytophthora sojae (strain P6497)</name>
    <name type="common">Soybean stem and root rot agent</name>
    <name type="synonym">Phytophthora megasperma f. sp. glycines</name>
    <dbReference type="NCBI Taxonomy" id="1094619"/>
    <lineage>
        <taxon>Eukaryota</taxon>
        <taxon>Sar</taxon>
        <taxon>Stramenopiles</taxon>
        <taxon>Oomycota</taxon>
        <taxon>Peronosporomycetes</taxon>
        <taxon>Peronosporales</taxon>
        <taxon>Peronosporaceae</taxon>
        <taxon>Phytophthora</taxon>
    </lineage>
</organism>
<dbReference type="KEGG" id="psoj:PHYSODRAFT_285743"/>
<protein>
    <submittedName>
        <fullName evidence="2">Uncharacterized protein</fullName>
    </submittedName>
</protein>
<dbReference type="EMBL" id="JH159153">
    <property type="protein sequence ID" value="EGZ22556.1"/>
    <property type="molecule type" value="Genomic_DNA"/>
</dbReference>
<dbReference type="RefSeq" id="XP_009525273.1">
    <property type="nucleotide sequence ID" value="XM_009526978.1"/>
</dbReference>
<gene>
    <name evidence="2" type="ORF">PHYSODRAFT_285743</name>
</gene>
<feature type="region of interest" description="Disordered" evidence="1">
    <location>
        <begin position="68"/>
        <end position="92"/>
    </location>
</feature>
<evidence type="ECO:0000313" key="3">
    <source>
        <dbReference type="Proteomes" id="UP000002640"/>
    </source>
</evidence>
<proteinExistence type="predicted"/>